<organism evidence="2 3">
    <name type="scientific">Planococcus wigleyi</name>
    <dbReference type="NCBI Taxonomy" id="2762216"/>
    <lineage>
        <taxon>Bacteria</taxon>
        <taxon>Bacillati</taxon>
        <taxon>Bacillota</taxon>
        <taxon>Bacilli</taxon>
        <taxon>Bacillales</taxon>
        <taxon>Caryophanaceae</taxon>
        <taxon>Planococcus</taxon>
    </lineage>
</organism>
<sequence length="192" mass="21145">MKKTLSVCAAAIMAGALMSGCSFFQKANGIILYGDEVKVAEALEQEKDELIDESQYPIKIVAEAGEWMMVLSEETAQAIADKELLRKVTTGDKTEAISSVAKLSEGEAVVYAKTEQEQLNLDGQNLKASYGGNSIIGDGRAYVEKFLIVDDADWPKIEGEEKFMAIMEYKKDPSIKLMDFDVDDTQLVRVVE</sequence>
<dbReference type="EMBL" id="JACSPU010000004">
    <property type="protein sequence ID" value="MBD8015597.1"/>
    <property type="molecule type" value="Genomic_DNA"/>
</dbReference>
<keyword evidence="1" id="KW-0732">Signal</keyword>
<comment type="caution">
    <text evidence="2">The sequence shown here is derived from an EMBL/GenBank/DDBJ whole genome shotgun (WGS) entry which is preliminary data.</text>
</comment>
<accession>A0ABR8WF55</accession>
<name>A0ABR8WF55_9BACL</name>
<evidence type="ECO:0000313" key="3">
    <source>
        <dbReference type="Proteomes" id="UP000658980"/>
    </source>
</evidence>
<feature type="signal peptide" evidence="1">
    <location>
        <begin position="1"/>
        <end position="24"/>
    </location>
</feature>
<keyword evidence="3" id="KW-1185">Reference proteome</keyword>
<dbReference type="PROSITE" id="PS51257">
    <property type="entry name" value="PROKAR_LIPOPROTEIN"/>
    <property type="match status" value="1"/>
</dbReference>
<dbReference type="RefSeq" id="WP_191715778.1">
    <property type="nucleotide sequence ID" value="NZ_JACSPU010000004.1"/>
</dbReference>
<dbReference type="Pfam" id="PF17294">
    <property type="entry name" value="Lipoprotein_22"/>
    <property type="match status" value="1"/>
</dbReference>
<dbReference type="Gene3D" id="2.40.40.60">
    <property type="match status" value="1"/>
</dbReference>
<evidence type="ECO:0000313" key="2">
    <source>
        <dbReference type="EMBL" id="MBD8015597.1"/>
    </source>
</evidence>
<evidence type="ECO:0008006" key="4">
    <source>
        <dbReference type="Google" id="ProtNLM"/>
    </source>
</evidence>
<proteinExistence type="predicted"/>
<reference evidence="2 3" key="1">
    <citation type="submission" date="2020-08" db="EMBL/GenBank/DDBJ databases">
        <title>A Genomic Blueprint of the Chicken Gut Microbiome.</title>
        <authorList>
            <person name="Gilroy R."/>
            <person name="Ravi A."/>
            <person name="Getino M."/>
            <person name="Pursley I."/>
            <person name="Horton D.L."/>
            <person name="Alikhan N.-F."/>
            <person name="Baker D."/>
            <person name="Gharbi K."/>
            <person name="Hall N."/>
            <person name="Watson M."/>
            <person name="Adriaenssens E.M."/>
            <person name="Foster-Nyarko E."/>
            <person name="Jarju S."/>
            <person name="Secka A."/>
            <person name="Antonio M."/>
            <person name="Oren A."/>
            <person name="Chaudhuri R."/>
            <person name="La Ragione R.M."/>
            <person name="Hildebrand F."/>
            <person name="Pallen M.J."/>
        </authorList>
    </citation>
    <scope>NUCLEOTIDE SEQUENCE [LARGE SCALE GENOMIC DNA]</scope>
    <source>
        <strain evidence="2 3">Sa1BUA13</strain>
    </source>
</reference>
<gene>
    <name evidence="2" type="ORF">H9630_12285</name>
</gene>
<dbReference type="Proteomes" id="UP000658980">
    <property type="component" value="Unassembled WGS sequence"/>
</dbReference>
<dbReference type="InterPro" id="IPR035253">
    <property type="entry name" value="Lipoprotein_22_bac"/>
</dbReference>
<evidence type="ECO:0000256" key="1">
    <source>
        <dbReference type="SAM" id="SignalP"/>
    </source>
</evidence>
<feature type="chain" id="PRO_5046226273" description="Lipoprotein" evidence="1">
    <location>
        <begin position="25"/>
        <end position="192"/>
    </location>
</feature>
<dbReference type="Gene3D" id="3.30.70.3060">
    <property type="match status" value="1"/>
</dbReference>
<protein>
    <recommendedName>
        <fullName evidence="4">Lipoprotein</fullName>
    </recommendedName>
</protein>